<dbReference type="AlphaFoldDB" id="A0A1J7BE47"/>
<proteinExistence type="predicted"/>
<dbReference type="STRING" id="1428644.BIV57_13275"/>
<sequence>MQLAYELGATVLDVGTTAASQRLAGHFLRNVVRDQVVVAATIPATRMLSPDAHWAPTPFRRRLHRFLTTLNTDHLDILTLNVTDLAHAEPALIGAQLQAVHQQGLFQHLALALPESPHRPPRPSSRTAIHGPALIHALIHAAAPACLVADCNALTAPGPTGWDPVALASEHGLALLATDPLAHGLLLGRGARAPQTVVTDGGHKGVRSGGHERAETINRYLPAIHRRFGISTQDLARAFLRMTLQRHPRAVVLCDLTADCGMEYVTDLGTPLTDDDTAFLARWSARLRRRLADLGRPTTTAPS</sequence>
<accession>A0A1J7BE47</accession>
<gene>
    <name evidence="1" type="ORF">BIV57_13275</name>
</gene>
<keyword evidence="2" id="KW-1185">Reference proteome</keyword>
<dbReference type="Proteomes" id="UP000243342">
    <property type="component" value="Unassembled WGS sequence"/>
</dbReference>
<name>A0A1J7BE47_9ACTN</name>
<evidence type="ECO:0000313" key="1">
    <source>
        <dbReference type="EMBL" id="OIV36959.1"/>
    </source>
</evidence>
<dbReference type="EMBL" id="MLCF01000067">
    <property type="protein sequence ID" value="OIV36959.1"/>
    <property type="molecule type" value="Genomic_DNA"/>
</dbReference>
<protein>
    <recommendedName>
        <fullName evidence="3">NADP-dependent oxidoreductase domain-containing protein</fullName>
    </recommendedName>
</protein>
<evidence type="ECO:0000313" key="2">
    <source>
        <dbReference type="Proteomes" id="UP000243342"/>
    </source>
</evidence>
<dbReference type="Gene3D" id="3.20.20.100">
    <property type="entry name" value="NADP-dependent oxidoreductase domain"/>
    <property type="match status" value="1"/>
</dbReference>
<organism evidence="1 2">
    <name type="scientific">Mangrovactinospora gilvigrisea</name>
    <dbReference type="NCBI Taxonomy" id="1428644"/>
    <lineage>
        <taxon>Bacteria</taxon>
        <taxon>Bacillati</taxon>
        <taxon>Actinomycetota</taxon>
        <taxon>Actinomycetes</taxon>
        <taxon>Kitasatosporales</taxon>
        <taxon>Streptomycetaceae</taxon>
        <taxon>Mangrovactinospora</taxon>
    </lineage>
</organism>
<dbReference type="InterPro" id="IPR036812">
    <property type="entry name" value="NAD(P)_OxRdtase_dom_sf"/>
</dbReference>
<reference evidence="1 2" key="1">
    <citation type="submission" date="2016-10" db="EMBL/GenBank/DDBJ databases">
        <title>Genome sequence of Streptomyces gilvigriseus MUSC 26.</title>
        <authorList>
            <person name="Lee L.-H."/>
            <person name="Ser H.-L."/>
        </authorList>
    </citation>
    <scope>NUCLEOTIDE SEQUENCE [LARGE SCALE GENOMIC DNA]</scope>
    <source>
        <strain evidence="1 2">MUSC 26</strain>
    </source>
</reference>
<comment type="caution">
    <text evidence="1">The sequence shown here is derived from an EMBL/GenBank/DDBJ whole genome shotgun (WGS) entry which is preliminary data.</text>
</comment>
<dbReference type="SUPFAM" id="SSF51430">
    <property type="entry name" value="NAD(P)-linked oxidoreductase"/>
    <property type="match status" value="1"/>
</dbReference>
<evidence type="ECO:0008006" key="3">
    <source>
        <dbReference type="Google" id="ProtNLM"/>
    </source>
</evidence>